<comment type="caution">
    <text evidence="2">The sequence shown here is derived from an EMBL/GenBank/DDBJ whole genome shotgun (WGS) entry which is preliminary data.</text>
</comment>
<protein>
    <submittedName>
        <fullName evidence="2">Uncharacterized protein</fullName>
    </submittedName>
</protein>
<evidence type="ECO:0000256" key="1">
    <source>
        <dbReference type="SAM" id="MobiDB-lite"/>
    </source>
</evidence>
<name>A0AAX6MS82_9PEZI</name>
<gene>
    <name evidence="2" type="ORF">Daesc_002661</name>
</gene>
<organism evidence="2 3">
    <name type="scientific">Daldinia eschscholtzii</name>
    <dbReference type="NCBI Taxonomy" id="292717"/>
    <lineage>
        <taxon>Eukaryota</taxon>
        <taxon>Fungi</taxon>
        <taxon>Dikarya</taxon>
        <taxon>Ascomycota</taxon>
        <taxon>Pezizomycotina</taxon>
        <taxon>Sordariomycetes</taxon>
        <taxon>Xylariomycetidae</taxon>
        <taxon>Xylariales</taxon>
        <taxon>Hypoxylaceae</taxon>
        <taxon>Daldinia</taxon>
    </lineage>
</organism>
<feature type="compositionally biased region" description="Pro residues" evidence="1">
    <location>
        <begin position="87"/>
        <end position="100"/>
    </location>
</feature>
<evidence type="ECO:0000313" key="2">
    <source>
        <dbReference type="EMBL" id="KAK6955031.1"/>
    </source>
</evidence>
<dbReference type="EMBL" id="JBANMG010000003">
    <property type="protein sequence ID" value="KAK6955031.1"/>
    <property type="molecule type" value="Genomic_DNA"/>
</dbReference>
<feature type="region of interest" description="Disordered" evidence="1">
    <location>
        <begin position="143"/>
        <end position="256"/>
    </location>
</feature>
<feature type="region of interest" description="Disordered" evidence="1">
    <location>
        <begin position="59"/>
        <end position="118"/>
    </location>
</feature>
<proteinExistence type="predicted"/>
<reference evidence="2 3" key="1">
    <citation type="journal article" date="2024" name="Front Chem Biol">
        <title>Unveiling the potential of Daldinia eschscholtzii MFLUCC 19-0629 through bioactivity and bioinformatics studies for enhanced sustainable agriculture production.</title>
        <authorList>
            <person name="Brooks S."/>
            <person name="Weaver J.A."/>
            <person name="Klomchit A."/>
            <person name="Alharthi S.A."/>
            <person name="Onlamun T."/>
            <person name="Nurani R."/>
            <person name="Vong T.K."/>
            <person name="Alberti F."/>
            <person name="Greco C."/>
        </authorList>
    </citation>
    <scope>NUCLEOTIDE SEQUENCE [LARGE SCALE GENOMIC DNA]</scope>
    <source>
        <strain evidence="2">MFLUCC 19-0629</strain>
    </source>
</reference>
<feature type="compositionally biased region" description="Basic residues" evidence="1">
    <location>
        <begin position="227"/>
        <end position="239"/>
    </location>
</feature>
<keyword evidence="3" id="KW-1185">Reference proteome</keyword>
<feature type="compositionally biased region" description="Basic and acidic residues" evidence="1">
    <location>
        <begin position="1"/>
        <end position="15"/>
    </location>
</feature>
<evidence type="ECO:0000313" key="3">
    <source>
        <dbReference type="Proteomes" id="UP001369815"/>
    </source>
</evidence>
<dbReference type="AlphaFoldDB" id="A0AAX6MS82"/>
<feature type="region of interest" description="Disordered" evidence="1">
    <location>
        <begin position="1"/>
        <end position="32"/>
    </location>
</feature>
<accession>A0AAX6MS82</accession>
<dbReference type="Proteomes" id="UP001369815">
    <property type="component" value="Unassembled WGS sequence"/>
</dbReference>
<feature type="compositionally biased region" description="Basic and acidic residues" evidence="1">
    <location>
        <begin position="147"/>
        <end position="156"/>
    </location>
</feature>
<sequence length="275" mass="30251">MPEKRPLPSEQEDRTSRKRVRTKAKWVTGASEKEKNKAINMALSKANVGKKYTWMDQNTGAIKKPEPPVKKTTAAKEYGVTKRPASPELPTPALASPPPTDESFVHPSNESAAGDVTEGFNEDVAEMEKALAEDEEFGDIVAAMEDELAKEIDPHETATVTEKQVTEDQTTKLELTNGSSEDPIVISSRDPSPVAIPSPEKTPAKTTKADEKRPALLTPPKADEKKKRPVRKPVQKKSKSAAQKPQEPEEDPAVAEAHEKADLFAMLNFIEQFVY</sequence>